<organism evidence="1 2">
    <name type="scientific">Rickenella mellea</name>
    <dbReference type="NCBI Taxonomy" id="50990"/>
    <lineage>
        <taxon>Eukaryota</taxon>
        <taxon>Fungi</taxon>
        <taxon>Dikarya</taxon>
        <taxon>Basidiomycota</taxon>
        <taxon>Agaricomycotina</taxon>
        <taxon>Agaricomycetes</taxon>
        <taxon>Hymenochaetales</taxon>
        <taxon>Rickenellaceae</taxon>
        <taxon>Rickenella</taxon>
    </lineage>
</organism>
<dbReference type="EMBL" id="ML170197">
    <property type="protein sequence ID" value="TDL19379.1"/>
    <property type="molecule type" value="Genomic_DNA"/>
</dbReference>
<name>A0A4Y7PXQ3_9AGAM</name>
<gene>
    <name evidence="1" type="ORF">BD410DRAFT_792200</name>
</gene>
<proteinExistence type="predicted"/>
<evidence type="ECO:0000313" key="2">
    <source>
        <dbReference type="Proteomes" id="UP000294933"/>
    </source>
</evidence>
<protein>
    <submittedName>
        <fullName evidence="1">Uncharacterized protein</fullName>
    </submittedName>
</protein>
<keyword evidence="2" id="KW-1185">Reference proteome</keyword>
<dbReference type="AlphaFoldDB" id="A0A4Y7PXQ3"/>
<dbReference type="VEuPathDB" id="FungiDB:BD410DRAFT_792200"/>
<dbReference type="Proteomes" id="UP000294933">
    <property type="component" value="Unassembled WGS sequence"/>
</dbReference>
<accession>A0A4Y7PXQ3</accession>
<evidence type="ECO:0000313" key="1">
    <source>
        <dbReference type="EMBL" id="TDL19379.1"/>
    </source>
</evidence>
<sequence length="78" mass="8843">MTSSSALPTAFIARAVEGTRLACQFPWNWFKFSFNFKINGLVSKLRIKPDRQDLQHSPMKLAHQSIGFFVGETVLQCP</sequence>
<reference evidence="1 2" key="1">
    <citation type="submission" date="2018-06" db="EMBL/GenBank/DDBJ databases">
        <title>A transcriptomic atlas of mushroom development highlights an independent origin of complex multicellularity.</title>
        <authorList>
            <consortium name="DOE Joint Genome Institute"/>
            <person name="Krizsan K."/>
            <person name="Almasi E."/>
            <person name="Merenyi Z."/>
            <person name="Sahu N."/>
            <person name="Viragh M."/>
            <person name="Koszo T."/>
            <person name="Mondo S."/>
            <person name="Kiss B."/>
            <person name="Balint B."/>
            <person name="Kues U."/>
            <person name="Barry K."/>
            <person name="Hegedus J.C."/>
            <person name="Henrissat B."/>
            <person name="Johnson J."/>
            <person name="Lipzen A."/>
            <person name="Ohm R."/>
            <person name="Nagy I."/>
            <person name="Pangilinan J."/>
            <person name="Yan J."/>
            <person name="Xiong Y."/>
            <person name="Grigoriev I.V."/>
            <person name="Hibbett D.S."/>
            <person name="Nagy L.G."/>
        </authorList>
    </citation>
    <scope>NUCLEOTIDE SEQUENCE [LARGE SCALE GENOMIC DNA]</scope>
    <source>
        <strain evidence="1 2">SZMC22713</strain>
    </source>
</reference>